<dbReference type="PANTHER" id="PTHR30050:SF4">
    <property type="entry name" value="ATP-BINDING PROTEIN RV3427C IN INSERTION SEQUENCE-RELATED"/>
    <property type="match status" value="1"/>
</dbReference>
<keyword evidence="2" id="KW-0547">Nucleotide-binding</keyword>
<dbReference type="GO" id="GO:0006260">
    <property type="term" value="P:DNA replication"/>
    <property type="evidence" value="ECO:0007669"/>
    <property type="project" value="TreeGrafter"/>
</dbReference>
<dbReference type="AlphaFoldDB" id="A0A069PAN4"/>
<comment type="caution">
    <text evidence="6">The sequence shown here is derived from an EMBL/GenBank/DDBJ whole genome shotgun (WGS) entry which is preliminary data.</text>
</comment>
<reference evidence="6 7" key="1">
    <citation type="submission" date="2014-03" db="EMBL/GenBank/DDBJ databases">
        <title>Draft Genome Sequences of Four Burkholderia Strains.</title>
        <authorList>
            <person name="Liu X.Y."/>
            <person name="Li C.X."/>
            <person name="Xu J.H."/>
        </authorList>
    </citation>
    <scope>NUCLEOTIDE SEQUENCE [LARGE SCALE GENOMIC DNA]</scope>
    <source>
        <strain evidence="6 7">DSM 50014</strain>
    </source>
</reference>
<dbReference type="InterPro" id="IPR003593">
    <property type="entry name" value="AAA+_ATPase"/>
</dbReference>
<dbReference type="InterPro" id="IPR027417">
    <property type="entry name" value="P-loop_NTPase"/>
</dbReference>
<dbReference type="GeneID" id="60825817"/>
<feature type="region of interest" description="Disordered" evidence="4">
    <location>
        <begin position="235"/>
        <end position="255"/>
    </location>
</feature>
<keyword evidence="3" id="KW-0067">ATP-binding</keyword>
<dbReference type="NCBIfam" id="NF038214">
    <property type="entry name" value="IS21_help_AAA"/>
    <property type="match status" value="1"/>
</dbReference>
<dbReference type="InterPro" id="IPR002611">
    <property type="entry name" value="IstB_ATP-bd"/>
</dbReference>
<evidence type="ECO:0000256" key="1">
    <source>
        <dbReference type="ARBA" id="ARBA00008059"/>
    </source>
</evidence>
<dbReference type="Proteomes" id="UP000027466">
    <property type="component" value="Unassembled WGS sequence"/>
</dbReference>
<gene>
    <name evidence="6" type="ORF">BG61_15345</name>
</gene>
<name>A0A069PAN4_9BURK</name>
<proteinExistence type="inferred from homology"/>
<dbReference type="PANTHER" id="PTHR30050">
    <property type="entry name" value="CHROMOSOMAL REPLICATION INITIATOR PROTEIN DNAA"/>
    <property type="match status" value="1"/>
</dbReference>
<dbReference type="Gene3D" id="3.40.50.300">
    <property type="entry name" value="P-loop containing nucleotide triphosphate hydrolases"/>
    <property type="match status" value="1"/>
</dbReference>
<evidence type="ECO:0000313" key="6">
    <source>
        <dbReference type="EMBL" id="KDR37547.1"/>
    </source>
</evidence>
<dbReference type="GO" id="GO:0005524">
    <property type="term" value="F:ATP binding"/>
    <property type="evidence" value="ECO:0007669"/>
    <property type="project" value="UniProtKB-KW"/>
</dbReference>
<sequence length="255" mass="28576">MMMQQTLTQLRTLKLDGFADGLEEQLTQPGAASLSFEERLSLLVDREASWRDDRRRTRLLKQARLKYPQAAIEDLDTRAGRGVDPRSLTSLALGDWVEAGYSLLISGPTGAGKSWLACALAQYACRRGHSALYLRVPRLGEELRVLHGNGGFTKWLLQVARVDVLLLDDWGMAPLDAMVRNDLLEMIDDRSAGKATIITSQLPIEHWHGWIGDETIADAMLDRLMQRHHRITLTGESLRKASPKPSVLEPELDQN</sequence>
<protein>
    <submittedName>
        <fullName evidence="6">ATPase AAA</fullName>
    </submittedName>
</protein>
<organism evidence="6 7">
    <name type="scientific">Caballeronia glathei</name>
    <dbReference type="NCBI Taxonomy" id="60547"/>
    <lineage>
        <taxon>Bacteria</taxon>
        <taxon>Pseudomonadati</taxon>
        <taxon>Pseudomonadota</taxon>
        <taxon>Betaproteobacteria</taxon>
        <taxon>Burkholderiales</taxon>
        <taxon>Burkholderiaceae</taxon>
        <taxon>Caballeronia</taxon>
    </lineage>
</organism>
<dbReference type="PIRSF" id="PIRSF003073">
    <property type="entry name" value="DNAC_TnpB_IstB"/>
    <property type="match status" value="1"/>
</dbReference>
<evidence type="ECO:0000259" key="5">
    <source>
        <dbReference type="SMART" id="SM00382"/>
    </source>
</evidence>
<dbReference type="SUPFAM" id="SSF52540">
    <property type="entry name" value="P-loop containing nucleoside triphosphate hydrolases"/>
    <property type="match status" value="1"/>
</dbReference>
<dbReference type="RefSeq" id="WP_035927402.1">
    <property type="nucleotide sequence ID" value="NZ_CADFFX010000038.1"/>
</dbReference>
<dbReference type="STRING" id="60547.GCA_000751215_01252"/>
<accession>A0A069PAN4</accession>
<comment type="similarity">
    <text evidence="1">Belongs to the IS21/IS1162 putative ATP-binding protein family.</text>
</comment>
<dbReference type="InterPro" id="IPR028350">
    <property type="entry name" value="DNAC/IstB-like"/>
</dbReference>
<dbReference type="InterPro" id="IPR047661">
    <property type="entry name" value="IstB"/>
</dbReference>
<dbReference type="Pfam" id="PF01695">
    <property type="entry name" value="IstB_IS21"/>
    <property type="match status" value="1"/>
</dbReference>
<feature type="domain" description="AAA+ ATPase" evidence="5">
    <location>
        <begin position="99"/>
        <end position="232"/>
    </location>
</feature>
<evidence type="ECO:0000313" key="7">
    <source>
        <dbReference type="Proteomes" id="UP000027466"/>
    </source>
</evidence>
<dbReference type="CDD" id="cd00009">
    <property type="entry name" value="AAA"/>
    <property type="match status" value="1"/>
</dbReference>
<dbReference type="EMBL" id="JFHC01000230">
    <property type="protein sequence ID" value="KDR37547.1"/>
    <property type="molecule type" value="Genomic_DNA"/>
</dbReference>
<dbReference type="SMART" id="SM00382">
    <property type="entry name" value="AAA"/>
    <property type="match status" value="1"/>
</dbReference>
<evidence type="ECO:0000256" key="3">
    <source>
        <dbReference type="ARBA" id="ARBA00022840"/>
    </source>
</evidence>
<evidence type="ECO:0000256" key="2">
    <source>
        <dbReference type="ARBA" id="ARBA00022741"/>
    </source>
</evidence>
<keyword evidence="7" id="KW-1185">Reference proteome</keyword>
<evidence type="ECO:0000256" key="4">
    <source>
        <dbReference type="SAM" id="MobiDB-lite"/>
    </source>
</evidence>